<dbReference type="GO" id="GO:0005886">
    <property type="term" value="C:plasma membrane"/>
    <property type="evidence" value="ECO:0007669"/>
    <property type="project" value="TreeGrafter"/>
</dbReference>
<proteinExistence type="predicted"/>
<evidence type="ECO:0000256" key="4">
    <source>
        <dbReference type="ARBA" id="ARBA00023136"/>
    </source>
</evidence>
<sequence>MFLIEEFVLTYMLSCKLASNSQEILEVALKTSIYGGLESARTQQPVTTSTDSYLITENTTTAIIRGLLLTLALCIHELFESLAVGLENSPCNVWYMSAAISAHKFVISFCIGMELVISGIKTYLVVIYVFILSFKPFSIDGSQYKDSSPSIITVESGLLNLNMVVQALKTIHVKNAQKQQQH</sequence>
<name>A0A6P7F0T3_DIAVI</name>
<evidence type="ECO:0000256" key="3">
    <source>
        <dbReference type="ARBA" id="ARBA00022989"/>
    </source>
</evidence>
<evidence type="ECO:0000256" key="2">
    <source>
        <dbReference type="ARBA" id="ARBA00022692"/>
    </source>
</evidence>
<evidence type="ECO:0000256" key="1">
    <source>
        <dbReference type="ARBA" id="ARBA00004141"/>
    </source>
</evidence>
<feature type="transmembrane region" description="Helical" evidence="5">
    <location>
        <begin position="105"/>
        <end position="131"/>
    </location>
</feature>
<reference evidence="6" key="1">
    <citation type="submission" date="2025-08" db="UniProtKB">
        <authorList>
            <consortium name="RefSeq"/>
        </authorList>
    </citation>
    <scope>IDENTIFICATION</scope>
    <source>
        <tissue evidence="6">Whole insect</tissue>
    </source>
</reference>
<comment type="subcellular location">
    <subcellularLocation>
        <location evidence="1">Membrane</location>
        <topology evidence="1">Multi-pass membrane protein</topology>
    </subcellularLocation>
</comment>
<dbReference type="InParanoid" id="A0A6P7F0T3"/>
<dbReference type="Pfam" id="PF02535">
    <property type="entry name" value="Zip"/>
    <property type="match status" value="1"/>
</dbReference>
<keyword evidence="2 5" id="KW-0812">Transmembrane</keyword>
<dbReference type="InterPro" id="IPR003689">
    <property type="entry name" value="ZIP"/>
</dbReference>
<accession>A0A6P7F0T3</accession>
<dbReference type="PANTHER" id="PTHR11040">
    <property type="entry name" value="ZINC/IRON TRANSPORTER"/>
    <property type="match status" value="1"/>
</dbReference>
<evidence type="ECO:0000313" key="6">
    <source>
        <dbReference type="RefSeq" id="XP_028128502.1"/>
    </source>
</evidence>
<dbReference type="AlphaFoldDB" id="A0A6P7F0T3"/>
<keyword evidence="3 5" id="KW-1133">Transmembrane helix</keyword>
<dbReference type="RefSeq" id="XP_028128502.1">
    <property type="nucleotide sequence ID" value="XM_028272701.1"/>
</dbReference>
<organism evidence="6">
    <name type="scientific">Diabrotica virgifera virgifera</name>
    <name type="common">western corn rootworm</name>
    <dbReference type="NCBI Taxonomy" id="50390"/>
    <lineage>
        <taxon>Eukaryota</taxon>
        <taxon>Metazoa</taxon>
        <taxon>Ecdysozoa</taxon>
        <taxon>Arthropoda</taxon>
        <taxon>Hexapoda</taxon>
        <taxon>Insecta</taxon>
        <taxon>Pterygota</taxon>
        <taxon>Neoptera</taxon>
        <taxon>Endopterygota</taxon>
        <taxon>Coleoptera</taxon>
        <taxon>Polyphaga</taxon>
        <taxon>Cucujiformia</taxon>
        <taxon>Chrysomeloidea</taxon>
        <taxon>Chrysomelidae</taxon>
        <taxon>Galerucinae</taxon>
        <taxon>Diabroticina</taxon>
        <taxon>Diabroticites</taxon>
        <taxon>Diabrotica</taxon>
    </lineage>
</organism>
<evidence type="ECO:0000256" key="5">
    <source>
        <dbReference type="SAM" id="Phobius"/>
    </source>
</evidence>
<gene>
    <name evidence="6" type="primary">LOC114324828</name>
</gene>
<dbReference type="PANTHER" id="PTHR11040:SF203">
    <property type="entry name" value="FI18611P1-RELATED"/>
    <property type="match status" value="1"/>
</dbReference>
<protein>
    <submittedName>
        <fullName evidence="6">Uncharacterized protein LOC114324828</fullName>
    </submittedName>
</protein>
<dbReference type="GO" id="GO:0005385">
    <property type="term" value="F:zinc ion transmembrane transporter activity"/>
    <property type="evidence" value="ECO:0007669"/>
    <property type="project" value="TreeGrafter"/>
</dbReference>
<keyword evidence="4 5" id="KW-0472">Membrane</keyword>